<feature type="region of interest" description="Disordered" evidence="1">
    <location>
        <begin position="33"/>
        <end position="56"/>
    </location>
</feature>
<sequence>MLLVLPEQMRSALARWFIEQVSLLFNSLFPSMTEPYSSPKQPTKSGSYSNFRMTAD</sequence>
<organism evidence="2 3">
    <name type="scientific">Klebsiella pneumoniae</name>
    <dbReference type="NCBI Taxonomy" id="573"/>
    <lineage>
        <taxon>Bacteria</taxon>
        <taxon>Pseudomonadati</taxon>
        <taxon>Pseudomonadota</taxon>
        <taxon>Gammaproteobacteria</taxon>
        <taxon>Enterobacterales</taxon>
        <taxon>Enterobacteriaceae</taxon>
        <taxon>Klebsiella/Raoultella group</taxon>
        <taxon>Klebsiella</taxon>
        <taxon>Klebsiella pneumoniae complex</taxon>
    </lineage>
</organism>
<dbReference type="AlphaFoldDB" id="A0A378FZ90"/>
<evidence type="ECO:0000313" key="3">
    <source>
        <dbReference type="Proteomes" id="UP000255167"/>
    </source>
</evidence>
<accession>A0A378FZ90</accession>
<protein>
    <submittedName>
        <fullName evidence="2">Uncharacterized protein</fullName>
    </submittedName>
</protein>
<name>A0A378FZ90_KLEPN</name>
<evidence type="ECO:0000313" key="2">
    <source>
        <dbReference type="EMBL" id="STW49119.1"/>
    </source>
</evidence>
<evidence type="ECO:0000256" key="1">
    <source>
        <dbReference type="SAM" id="MobiDB-lite"/>
    </source>
</evidence>
<proteinExistence type="predicted"/>
<reference evidence="2 3" key="1">
    <citation type="submission" date="2018-06" db="EMBL/GenBank/DDBJ databases">
        <authorList>
            <consortium name="Pathogen Informatics"/>
            <person name="Doyle S."/>
        </authorList>
    </citation>
    <scope>NUCLEOTIDE SEQUENCE [LARGE SCALE GENOMIC DNA]</scope>
    <source>
        <strain evidence="2 3">NCTC9617</strain>
    </source>
</reference>
<dbReference type="Proteomes" id="UP000255167">
    <property type="component" value="Unassembled WGS sequence"/>
</dbReference>
<gene>
    <name evidence="2" type="ORF">NCTC9617_05741</name>
</gene>
<dbReference type="EMBL" id="UGNC01000005">
    <property type="protein sequence ID" value="STW49119.1"/>
    <property type="molecule type" value="Genomic_DNA"/>
</dbReference>